<proteinExistence type="predicted"/>
<organism evidence="1 2">
    <name type="scientific">Culter alburnus</name>
    <name type="common">Topmouth culter</name>
    <dbReference type="NCBI Taxonomy" id="194366"/>
    <lineage>
        <taxon>Eukaryota</taxon>
        <taxon>Metazoa</taxon>
        <taxon>Chordata</taxon>
        <taxon>Craniata</taxon>
        <taxon>Vertebrata</taxon>
        <taxon>Euteleostomi</taxon>
        <taxon>Actinopterygii</taxon>
        <taxon>Neopterygii</taxon>
        <taxon>Teleostei</taxon>
        <taxon>Ostariophysi</taxon>
        <taxon>Cypriniformes</taxon>
        <taxon>Xenocyprididae</taxon>
        <taxon>Xenocypridinae</taxon>
        <taxon>Culter</taxon>
    </lineage>
</organism>
<keyword evidence="2" id="KW-1185">Reference proteome</keyword>
<protein>
    <submittedName>
        <fullName evidence="1">Uncharacterized protein</fullName>
    </submittedName>
</protein>
<dbReference type="Proteomes" id="UP001479290">
    <property type="component" value="Unassembled WGS sequence"/>
</dbReference>
<reference evidence="1 2" key="1">
    <citation type="submission" date="2024-05" db="EMBL/GenBank/DDBJ databases">
        <title>A high-quality chromosomal-level genome assembly of Topmouth culter (Culter alburnus).</title>
        <authorList>
            <person name="Zhao H."/>
        </authorList>
    </citation>
    <scope>NUCLEOTIDE SEQUENCE [LARGE SCALE GENOMIC DNA]</scope>
    <source>
        <strain evidence="1">CATC2023</strain>
        <tissue evidence="1">Muscle</tissue>
    </source>
</reference>
<gene>
    <name evidence="1" type="ORF">ABG768_017618</name>
</gene>
<name>A0AAW1YX18_CULAL</name>
<dbReference type="EMBL" id="JAWDJR010000023">
    <property type="protein sequence ID" value="KAK9953640.1"/>
    <property type="molecule type" value="Genomic_DNA"/>
</dbReference>
<accession>A0AAW1YX18</accession>
<dbReference type="AlphaFoldDB" id="A0AAW1YX18"/>
<feature type="non-terminal residue" evidence="1">
    <location>
        <position position="75"/>
    </location>
</feature>
<sequence length="75" mass="8187">LTSFYQTPAPCGISQPAGHRHVVLTQPQPASPESHRTNPGSFSLYRLKGPGCMACYREDCENKPLKHGSDVGIYT</sequence>
<comment type="caution">
    <text evidence="1">The sequence shown here is derived from an EMBL/GenBank/DDBJ whole genome shotgun (WGS) entry which is preliminary data.</text>
</comment>
<feature type="non-terminal residue" evidence="1">
    <location>
        <position position="1"/>
    </location>
</feature>
<evidence type="ECO:0000313" key="2">
    <source>
        <dbReference type="Proteomes" id="UP001479290"/>
    </source>
</evidence>
<evidence type="ECO:0000313" key="1">
    <source>
        <dbReference type="EMBL" id="KAK9953640.1"/>
    </source>
</evidence>